<reference evidence="1" key="1">
    <citation type="submission" date="2021-06" db="EMBL/GenBank/DDBJ databases">
        <authorList>
            <person name="Hodson N. C."/>
            <person name="Mongue J. A."/>
            <person name="Jaron S. K."/>
        </authorList>
    </citation>
    <scope>NUCLEOTIDE SEQUENCE</scope>
</reference>
<gene>
    <name evidence="1" type="ORF">AFUS01_LOCUS18907</name>
</gene>
<evidence type="ECO:0000313" key="2">
    <source>
        <dbReference type="Proteomes" id="UP000708208"/>
    </source>
</evidence>
<sequence>MLKSSLNFRVCSEVIRISGIIGESALPNIQVTSTTVRDPAPSKVTEQLMLSGLTLRSYSSVLESFPPLLCVSKGICAQD</sequence>
<protein>
    <submittedName>
        <fullName evidence="1">Uncharacterized protein</fullName>
    </submittedName>
</protein>
<dbReference type="AlphaFoldDB" id="A0A8J2NXL1"/>
<accession>A0A8J2NXL1</accession>
<comment type="caution">
    <text evidence="1">The sequence shown here is derived from an EMBL/GenBank/DDBJ whole genome shotgun (WGS) entry which is preliminary data.</text>
</comment>
<dbReference type="EMBL" id="CAJVCH010191334">
    <property type="protein sequence ID" value="CAG7730248.1"/>
    <property type="molecule type" value="Genomic_DNA"/>
</dbReference>
<evidence type="ECO:0000313" key="1">
    <source>
        <dbReference type="EMBL" id="CAG7730248.1"/>
    </source>
</evidence>
<dbReference type="Proteomes" id="UP000708208">
    <property type="component" value="Unassembled WGS sequence"/>
</dbReference>
<keyword evidence="2" id="KW-1185">Reference proteome</keyword>
<organism evidence="1 2">
    <name type="scientific">Allacma fusca</name>
    <dbReference type="NCBI Taxonomy" id="39272"/>
    <lineage>
        <taxon>Eukaryota</taxon>
        <taxon>Metazoa</taxon>
        <taxon>Ecdysozoa</taxon>
        <taxon>Arthropoda</taxon>
        <taxon>Hexapoda</taxon>
        <taxon>Collembola</taxon>
        <taxon>Symphypleona</taxon>
        <taxon>Sminthuridae</taxon>
        <taxon>Allacma</taxon>
    </lineage>
</organism>
<proteinExistence type="predicted"/>
<name>A0A8J2NXL1_9HEXA</name>